<gene>
    <name evidence="2" type="ORF">A9K55_007549</name>
</gene>
<evidence type="ECO:0000313" key="2">
    <source>
        <dbReference type="EMBL" id="ATY63742.1"/>
    </source>
</evidence>
<reference evidence="2 3" key="1">
    <citation type="journal article" date="2017" name="BMC Genomics">
        <title>Chromosome level assembly and secondary metabolite potential of the parasitic fungus Cordyceps militaris.</title>
        <authorList>
            <person name="Kramer G.J."/>
            <person name="Nodwell J.R."/>
        </authorList>
    </citation>
    <scope>NUCLEOTIDE SEQUENCE [LARGE SCALE GENOMIC DNA]</scope>
    <source>
        <strain evidence="2 3">ATCC 34164</strain>
    </source>
</reference>
<protein>
    <submittedName>
        <fullName evidence="2">Geranylgeranyl pyrophosphate</fullName>
    </submittedName>
</protein>
<dbReference type="EMBL" id="CP023324">
    <property type="protein sequence ID" value="ATY63742.1"/>
    <property type="molecule type" value="Genomic_DNA"/>
</dbReference>
<dbReference type="PANTHER" id="PTHR35179:SF2">
    <property type="entry name" value="START DOMAIN-CONTAINING PROTEIN"/>
    <property type="match status" value="1"/>
</dbReference>
<feature type="region of interest" description="Disordered" evidence="1">
    <location>
        <begin position="448"/>
        <end position="566"/>
    </location>
</feature>
<evidence type="ECO:0000256" key="1">
    <source>
        <dbReference type="SAM" id="MobiDB-lite"/>
    </source>
</evidence>
<feature type="compositionally biased region" description="Low complexity" evidence="1">
    <location>
        <begin position="7"/>
        <end position="19"/>
    </location>
</feature>
<sequence length="630" mass="69178">MNYKNLASVSRGRGVSARGSRGGKLAKATAAELVPPAPLGRVVGEFLASDLPRTVSAGKTLGVTDVETIASFNWLNKADAHITVPGMPPKWTPLDQPRKLKPDSGTYYRDPNAAHYPDFPLEASVEAIMKMNSDSDKASYSGPIDVFGCASTLENLLRFTRGENASFRILVEVVGTTVHFIRREKSPREIFEDVVGYGYTFPENYTTWDKSVRGSTSHQRILKYHFSGLTLLVRFEGDGYLPDHANASSSKDAGSEKAVGAASVDDLVASLVVSHKAPSSNISLTISDGGSEVPSRATFDLKTRAIYRKAEEAEIIASEMPRLWLRQTPTLILAYHKYGVFCDINVQDVRAGVVKWQDENQEILARFAGLLERIVGFAREQAVSKLEITCDEGSDALYVRKQIAVTMSAFSPPVEDRWKLWLANHGTNNDDFEVSMFLTETSTRHSLLSKKKHFREKGPSLMQSNTTKLISETNDQPVDVDDADFAPIRIEEESGDEEDIDLSAIPTADIQGGAKRDRDFTADASDFGDTDADTGAIEVDSGDEEPPSKRRREIHRLNSDEDAEDDKKKMAMDVSYEGFAIYGRVLCLVVKRRDAGAKNKQSALAGGNAATGQAKMENWITSTQMPADEA</sequence>
<feature type="compositionally biased region" description="Basic and acidic residues" evidence="1">
    <location>
        <begin position="555"/>
        <end position="566"/>
    </location>
</feature>
<name>A0A2H4SKW8_CORMI</name>
<dbReference type="VEuPathDB" id="FungiDB:CCM_00047"/>
<dbReference type="VEuPathDB" id="FungiDB:CCM_00048"/>
<dbReference type="Proteomes" id="UP000323067">
    <property type="component" value="Chromosome vii"/>
</dbReference>
<accession>A0A2H4SKW8</accession>
<dbReference type="PANTHER" id="PTHR35179">
    <property type="entry name" value="PROTEIN CBG02620"/>
    <property type="match status" value="1"/>
</dbReference>
<dbReference type="VEuPathDB" id="FungiDB:A9K55_007549"/>
<feature type="region of interest" description="Disordered" evidence="1">
    <location>
        <begin position="1"/>
        <end position="22"/>
    </location>
</feature>
<dbReference type="AlphaFoldDB" id="A0A2H4SKW8"/>
<proteinExistence type="predicted"/>
<feature type="compositionally biased region" description="Polar residues" evidence="1">
    <location>
        <begin position="461"/>
        <end position="476"/>
    </location>
</feature>
<evidence type="ECO:0000313" key="3">
    <source>
        <dbReference type="Proteomes" id="UP000323067"/>
    </source>
</evidence>
<dbReference type="OrthoDB" id="5393654at2759"/>
<organism evidence="2 3">
    <name type="scientific">Cordyceps militaris</name>
    <name type="common">Caterpillar fungus</name>
    <name type="synonym">Clavaria militaris</name>
    <dbReference type="NCBI Taxonomy" id="73501"/>
    <lineage>
        <taxon>Eukaryota</taxon>
        <taxon>Fungi</taxon>
        <taxon>Dikarya</taxon>
        <taxon>Ascomycota</taxon>
        <taxon>Pezizomycotina</taxon>
        <taxon>Sordariomycetes</taxon>
        <taxon>Hypocreomycetidae</taxon>
        <taxon>Hypocreales</taxon>
        <taxon>Cordycipitaceae</taxon>
        <taxon>Cordyceps</taxon>
    </lineage>
</organism>